<dbReference type="OrthoDB" id="2439233at2759"/>
<comment type="caution">
    <text evidence="1">The sequence shown here is derived from an EMBL/GenBank/DDBJ whole genome shotgun (WGS) entry which is preliminary data.</text>
</comment>
<dbReference type="Proteomes" id="UP000823405">
    <property type="component" value="Unassembled WGS sequence"/>
</dbReference>
<sequence length="123" mass="14069">MSYSLDTKKWTKVANRPQGLTTQSGIQAVAHPTNGLVYIPSGRNITDGDMLIFDLKTQMITWAPMPPREPSTVLQWYGYSFVWSSYKSSFFIFGGGGDVAPYFYEYKVRNNKWTELVKQLEEP</sequence>
<keyword evidence="2" id="KW-1185">Reference proteome</keyword>
<dbReference type="EMBL" id="JAAAIN010000259">
    <property type="protein sequence ID" value="KAG0317178.1"/>
    <property type="molecule type" value="Genomic_DNA"/>
</dbReference>
<dbReference type="InterPro" id="IPR015915">
    <property type="entry name" value="Kelch-typ_b-propeller"/>
</dbReference>
<dbReference type="AlphaFoldDB" id="A0A9P6REE8"/>
<dbReference type="Gene3D" id="2.120.10.80">
    <property type="entry name" value="Kelch-type beta propeller"/>
    <property type="match status" value="1"/>
</dbReference>
<dbReference type="SUPFAM" id="SSF50965">
    <property type="entry name" value="Galactose oxidase, central domain"/>
    <property type="match status" value="1"/>
</dbReference>
<proteinExistence type="predicted"/>
<evidence type="ECO:0000313" key="2">
    <source>
        <dbReference type="Proteomes" id="UP000823405"/>
    </source>
</evidence>
<gene>
    <name evidence="1" type="ORF">BGZ97_005778</name>
</gene>
<evidence type="ECO:0000313" key="1">
    <source>
        <dbReference type="EMBL" id="KAG0317178.1"/>
    </source>
</evidence>
<name>A0A9P6REE8_9FUNG</name>
<accession>A0A9P6REE8</accession>
<organism evidence="1 2">
    <name type="scientific">Linnemannia gamsii</name>
    <dbReference type="NCBI Taxonomy" id="64522"/>
    <lineage>
        <taxon>Eukaryota</taxon>
        <taxon>Fungi</taxon>
        <taxon>Fungi incertae sedis</taxon>
        <taxon>Mucoromycota</taxon>
        <taxon>Mortierellomycotina</taxon>
        <taxon>Mortierellomycetes</taxon>
        <taxon>Mortierellales</taxon>
        <taxon>Mortierellaceae</taxon>
        <taxon>Linnemannia</taxon>
    </lineage>
</organism>
<evidence type="ECO:0008006" key="3">
    <source>
        <dbReference type="Google" id="ProtNLM"/>
    </source>
</evidence>
<dbReference type="InterPro" id="IPR011043">
    <property type="entry name" value="Gal_Oxase/kelch_b-propeller"/>
</dbReference>
<protein>
    <recommendedName>
        <fullName evidence="3">Kelch repeat-containing protein</fullName>
    </recommendedName>
</protein>
<reference evidence="1" key="1">
    <citation type="journal article" date="2020" name="Fungal Divers.">
        <title>Resolving the Mortierellaceae phylogeny through synthesis of multi-gene phylogenetics and phylogenomics.</title>
        <authorList>
            <person name="Vandepol N."/>
            <person name="Liber J."/>
            <person name="Desiro A."/>
            <person name="Na H."/>
            <person name="Kennedy M."/>
            <person name="Barry K."/>
            <person name="Grigoriev I.V."/>
            <person name="Miller A.N."/>
            <person name="O'Donnell K."/>
            <person name="Stajich J.E."/>
            <person name="Bonito G."/>
        </authorList>
    </citation>
    <scope>NUCLEOTIDE SEQUENCE</scope>
    <source>
        <strain evidence="1">NVP60</strain>
    </source>
</reference>